<feature type="domain" description="Recombinase" evidence="2">
    <location>
        <begin position="174"/>
        <end position="298"/>
    </location>
</feature>
<feature type="domain" description="Resolvase/invertase-type recombinase catalytic" evidence="1">
    <location>
        <begin position="1"/>
        <end position="148"/>
    </location>
</feature>
<sequence length="498" mass="56491">MSTEHQQYSTENQDGAIRQYAARRGLEIVRTYADAGKSGLAIDGREGLQRLIDDVQNGRADYSVILVYDVSRWGRFQDADESAYYEYLCRRAGVQVEYCAEPFSNDGSMGSDLQKMIKRKMAGEYSRELSHKVFAGQCRLIELGFRQGGPAGYGLRRQMIGQDRRAKCLLGPGERKSLQTDRVILVPGPDDEVETVRRVYRAFVQERRSETEIAALLNAEGKRTDFGRPWTRGTVHQLLSNEKYIGANVYNRVSCKLKGKRVVNRPEMWIRADGAFAPLVDPQVFQAAQALILARSQRLSDLEMLERLKVLLAHQGYLSGLVIDECEGMPSSSAYRHRFGSLVRAYSLIGYHPRRDYRYIEINRRLRELHPRVVEDTLDRIRQVGGRVVIDARTDLLRINEEFTVSLVLSRCHETPAGARRWVIRLDAGLLPDVTVAVRMAPGVEKVQDYYLLPAIDMVAAKLRLAEENGTGLDVYRFGGLDALMTMAERVRLREVPA</sequence>
<evidence type="ECO:0000313" key="3">
    <source>
        <dbReference type="EMBL" id="MBP2293002.1"/>
    </source>
</evidence>
<dbReference type="EMBL" id="JAGINP010000009">
    <property type="protein sequence ID" value="MBP2293002.1"/>
    <property type="molecule type" value="Genomic_DNA"/>
</dbReference>
<dbReference type="Pfam" id="PF00239">
    <property type="entry name" value="Resolvase"/>
    <property type="match status" value="1"/>
</dbReference>
<dbReference type="PROSITE" id="PS51736">
    <property type="entry name" value="RECOMBINASES_3"/>
    <property type="match status" value="1"/>
</dbReference>
<accession>A0ABS4SM48</accession>
<keyword evidence="4" id="KW-1185">Reference proteome</keyword>
<reference evidence="3 4" key="1">
    <citation type="submission" date="2021-03" db="EMBL/GenBank/DDBJ databases">
        <title>Genomic Encyclopedia of Type Strains, Phase III (KMG-III): the genomes of soil and plant-associated and newly described type strains.</title>
        <authorList>
            <person name="Whitman W."/>
        </authorList>
    </citation>
    <scope>NUCLEOTIDE SEQUENCE [LARGE SCALE GENOMIC DNA]</scope>
    <source>
        <strain evidence="3 4">IMMIB AFH-6</strain>
    </source>
</reference>
<evidence type="ECO:0000259" key="1">
    <source>
        <dbReference type="PROSITE" id="PS51736"/>
    </source>
</evidence>
<dbReference type="InterPro" id="IPR036162">
    <property type="entry name" value="Resolvase-like_N_sf"/>
</dbReference>
<comment type="caution">
    <text evidence="3">The sequence shown here is derived from an EMBL/GenBank/DDBJ whole genome shotgun (WGS) entry which is preliminary data.</text>
</comment>
<dbReference type="Gene3D" id="3.40.50.1390">
    <property type="entry name" value="Resolvase, N-terminal catalytic domain"/>
    <property type="match status" value="1"/>
</dbReference>
<evidence type="ECO:0000313" key="4">
    <source>
        <dbReference type="Proteomes" id="UP000781958"/>
    </source>
</evidence>
<protein>
    <submittedName>
        <fullName evidence="3">DNA invertase Pin-like site-specific DNA recombinase</fullName>
    </submittedName>
</protein>
<dbReference type="Proteomes" id="UP000781958">
    <property type="component" value="Unassembled WGS sequence"/>
</dbReference>
<dbReference type="InterPro" id="IPR011109">
    <property type="entry name" value="DNA_bind_recombinase_dom"/>
</dbReference>
<proteinExistence type="predicted"/>
<dbReference type="Pfam" id="PF07508">
    <property type="entry name" value="Recombinase"/>
    <property type="match status" value="1"/>
</dbReference>
<dbReference type="InterPro" id="IPR038109">
    <property type="entry name" value="DNA_bind_recomb_sf"/>
</dbReference>
<dbReference type="PANTHER" id="PTHR30461:SF23">
    <property type="entry name" value="DNA RECOMBINASE-RELATED"/>
    <property type="match status" value="1"/>
</dbReference>
<dbReference type="SMART" id="SM00857">
    <property type="entry name" value="Resolvase"/>
    <property type="match status" value="1"/>
</dbReference>
<dbReference type="PANTHER" id="PTHR30461">
    <property type="entry name" value="DNA-INVERTASE FROM LAMBDOID PROPHAGE"/>
    <property type="match status" value="1"/>
</dbReference>
<dbReference type="CDD" id="cd00338">
    <property type="entry name" value="Ser_Recombinase"/>
    <property type="match status" value="1"/>
</dbReference>
<dbReference type="PROSITE" id="PS51737">
    <property type="entry name" value="RECOMBINASE_DNA_BIND"/>
    <property type="match status" value="1"/>
</dbReference>
<dbReference type="InterPro" id="IPR006119">
    <property type="entry name" value="Resolv_N"/>
</dbReference>
<organism evidence="3 4">
    <name type="scientific">Azospirillum rugosum</name>
    <dbReference type="NCBI Taxonomy" id="416170"/>
    <lineage>
        <taxon>Bacteria</taxon>
        <taxon>Pseudomonadati</taxon>
        <taxon>Pseudomonadota</taxon>
        <taxon>Alphaproteobacteria</taxon>
        <taxon>Rhodospirillales</taxon>
        <taxon>Azospirillaceae</taxon>
        <taxon>Azospirillum</taxon>
    </lineage>
</organism>
<gene>
    <name evidence="3" type="ORF">J2851_002784</name>
</gene>
<evidence type="ECO:0000259" key="2">
    <source>
        <dbReference type="PROSITE" id="PS51737"/>
    </source>
</evidence>
<dbReference type="Gene3D" id="3.90.1750.20">
    <property type="entry name" value="Putative Large Serine Recombinase, Chain B, Domain 2"/>
    <property type="match status" value="1"/>
</dbReference>
<dbReference type="SUPFAM" id="SSF53041">
    <property type="entry name" value="Resolvase-like"/>
    <property type="match status" value="1"/>
</dbReference>
<dbReference type="InterPro" id="IPR050639">
    <property type="entry name" value="SSR_resolvase"/>
</dbReference>
<name>A0ABS4SM48_9PROT</name>